<evidence type="ECO:0000256" key="5">
    <source>
        <dbReference type="ARBA" id="ARBA00022679"/>
    </source>
</evidence>
<evidence type="ECO:0000256" key="3">
    <source>
        <dbReference type="ARBA" id="ARBA00012438"/>
    </source>
</evidence>
<evidence type="ECO:0000313" key="17">
    <source>
        <dbReference type="Proteomes" id="UP001597231"/>
    </source>
</evidence>
<dbReference type="Pfam" id="PF02518">
    <property type="entry name" value="HATPase_c"/>
    <property type="match status" value="1"/>
</dbReference>
<comment type="subcellular location">
    <subcellularLocation>
        <location evidence="2">Cell membrane</location>
        <topology evidence="2">Multi-pass membrane protein</topology>
    </subcellularLocation>
</comment>
<name>A0ABW3TZ64_9BACL</name>
<evidence type="ECO:0000256" key="8">
    <source>
        <dbReference type="ARBA" id="ARBA00022777"/>
    </source>
</evidence>
<keyword evidence="9" id="KW-0067">ATP-binding</keyword>
<dbReference type="EC" id="2.7.13.3" evidence="3"/>
<evidence type="ECO:0000256" key="13">
    <source>
        <dbReference type="SAM" id="MobiDB-lite"/>
    </source>
</evidence>
<evidence type="ECO:0000256" key="6">
    <source>
        <dbReference type="ARBA" id="ARBA00022692"/>
    </source>
</evidence>
<comment type="caution">
    <text evidence="16">The sequence shown here is derived from an EMBL/GenBank/DDBJ whole genome shotgun (WGS) entry which is preliminary data.</text>
</comment>
<dbReference type="Gene3D" id="3.30.565.10">
    <property type="entry name" value="Histidine kinase-like ATPase, C-terminal domain"/>
    <property type="match status" value="1"/>
</dbReference>
<evidence type="ECO:0000256" key="9">
    <source>
        <dbReference type="ARBA" id="ARBA00022840"/>
    </source>
</evidence>
<comment type="catalytic activity">
    <reaction evidence="1">
        <text>ATP + protein L-histidine = ADP + protein N-phospho-L-histidine.</text>
        <dbReference type="EC" id="2.7.13.3"/>
    </reaction>
</comment>
<keyword evidence="4" id="KW-1003">Cell membrane</keyword>
<dbReference type="PRINTS" id="PR00344">
    <property type="entry name" value="BCTRLSENSOR"/>
</dbReference>
<feature type="compositionally biased region" description="Basic and acidic residues" evidence="13">
    <location>
        <begin position="340"/>
        <end position="362"/>
    </location>
</feature>
<feature type="transmembrane region" description="Helical" evidence="14">
    <location>
        <begin position="37"/>
        <end position="61"/>
    </location>
</feature>
<dbReference type="PANTHER" id="PTHR45453:SF2">
    <property type="entry name" value="HISTIDINE KINASE"/>
    <property type="match status" value="1"/>
</dbReference>
<dbReference type="Proteomes" id="UP001597231">
    <property type="component" value="Unassembled WGS sequence"/>
</dbReference>
<protein>
    <recommendedName>
        <fullName evidence="3">histidine kinase</fullName>
        <ecNumber evidence="3">2.7.13.3</ecNumber>
    </recommendedName>
</protein>
<dbReference type="PROSITE" id="PS50109">
    <property type="entry name" value="HIS_KIN"/>
    <property type="match status" value="1"/>
</dbReference>
<evidence type="ECO:0000256" key="10">
    <source>
        <dbReference type="ARBA" id="ARBA00022989"/>
    </source>
</evidence>
<dbReference type="RefSeq" id="WP_381480091.1">
    <property type="nucleotide sequence ID" value="NZ_JBHTLT010000029.1"/>
</dbReference>
<evidence type="ECO:0000256" key="11">
    <source>
        <dbReference type="ARBA" id="ARBA00023012"/>
    </source>
</evidence>
<keyword evidence="12 14" id="KW-0472">Membrane</keyword>
<sequence length="362" mass="41726">MKKLLLFLREHTTLLIFQLFLVLFILLLYWLDGFRGYNTAIYSVVMSILLTGAFLGAKFIMQRSFYNVIMRKPKQMEDALIRHVQSPEHRQTADYMRSLYGLYQNEVQTLYAAQHRHLHFMNQWVHQMKTPISVIGLLLQEDGEVDKRSIQEEIDKLQRGLDAVLVNARLETFEEDMQIEQVVLKRFIQQIVTEHKRLFITKGVFPDIQIDEHLIVPTDAKWMKVVISQFITNAVKYTFETNKRVYFTAEQTKEGFELNIRDEGIGIPASDLKRVTKAFFTGENGRISGESTGMGLYIAKEICEKLGHPLTIHSEIGRGTVVKVLFKNGETGESEDEETDRGTDGSDQNLRRQSDASGVERA</sequence>
<evidence type="ECO:0000256" key="12">
    <source>
        <dbReference type="ARBA" id="ARBA00023136"/>
    </source>
</evidence>
<keyword evidence="6 14" id="KW-0812">Transmembrane</keyword>
<evidence type="ECO:0000256" key="1">
    <source>
        <dbReference type="ARBA" id="ARBA00000085"/>
    </source>
</evidence>
<keyword evidence="10 14" id="KW-1133">Transmembrane helix</keyword>
<reference evidence="17" key="1">
    <citation type="journal article" date="2019" name="Int. J. Syst. Evol. Microbiol.">
        <title>The Global Catalogue of Microorganisms (GCM) 10K type strain sequencing project: providing services to taxonomists for standard genome sequencing and annotation.</title>
        <authorList>
            <consortium name="The Broad Institute Genomics Platform"/>
            <consortium name="The Broad Institute Genome Sequencing Center for Infectious Disease"/>
            <person name="Wu L."/>
            <person name="Ma J."/>
        </authorList>
    </citation>
    <scope>NUCLEOTIDE SEQUENCE [LARGE SCALE GENOMIC DNA]</scope>
    <source>
        <strain evidence="17">CCUG 53915</strain>
    </source>
</reference>
<dbReference type="InterPro" id="IPR005467">
    <property type="entry name" value="His_kinase_dom"/>
</dbReference>
<keyword evidence="17" id="KW-1185">Reference proteome</keyword>
<accession>A0ABW3TZ64</accession>
<dbReference type="InterPro" id="IPR004358">
    <property type="entry name" value="Sig_transdc_His_kin-like_C"/>
</dbReference>
<feature type="domain" description="Histidine kinase" evidence="15">
    <location>
        <begin position="123"/>
        <end position="330"/>
    </location>
</feature>
<evidence type="ECO:0000256" key="14">
    <source>
        <dbReference type="SAM" id="Phobius"/>
    </source>
</evidence>
<proteinExistence type="predicted"/>
<evidence type="ECO:0000259" key="15">
    <source>
        <dbReference type="PROSITE" id="PS50109"/>
    </source>
</evidence>
<dbReference type="InterPro" id="IPR036890">
    <property type="entry name" value="HATPase_C_sf"/>
</dbReference>
<evidence type="ECO:0000313" key="16">
    <source>
        <dbReference type="EMBL" id="MFD1204709.1"/>
    </source>
</evidence>
<keyword evidence="7" id="KW-0547">Nucleotide-binding</keyword>
<keyword evidence="11" id="KW-0902">Two-component regulatory system</keyword>
<evidence type="ECO:0000256" key="4">
    <source>
        <dbReference type="ARBA" id="ARBA00022475"/>
    </source>
</evidence>
<dbReference type="SUPFAM" id="SSF55874">
    <property type="entry name" value="ATPase domain of HSP90 chaperone/DNA topoisomerase II/histidine kinase"/>
    <property type="match status" value="1"/>
</dbReference>
<dbReference type="SMART" id="SM00387">
    <property type="entry name" value="HATPase_c"/>
    <property type="match status" value="1"/>
</dbReference>
<dbReference type="InterPro" id="IPR050351">
    <property type="entry name" value="BphY/WalK/GraS-like"/>
</dbReference>
<dbReference type="EMBL" id="JBHTLT010000029">
    <property type="protein sequence ID" value="MFD1204709.1"/>
    <property type="molecule type" value="Genomic_DNA"/>
</dbReference>
<gene>
    <name evidence="16" type="ORF">ACFQ38_06230</name>
</gene>
<evidence type="ECO:0000256" key="2">
    <source>
        <dbReference type="ARBA" id="ARBA00004651"/>
    </source>
</evidence>
<evidence type="ECO:0000256" key="7">
    <source>
        <dbReference type="ARBA" id="ARBA00022741"/>
    </source>
</evidence>
<feature type="transmembrane region" description="Helical" evidence="14">
    <location>
        <begin position="12"/>
        <end position="31"/>
    </location>
</feature>
<keyword evidence="5" id="KW-0808">Transferase</keyword>
<dbReference type="PANTHER" id="PTHR45453">
    <property type="entry name" value="PHOSPHATE REGULON SENSOR PROTEIN PHOR"/>
    <property type="match status" value="1"/>
</dbReference>
<organism evidence="16 17">
    <name type="scientific">Sporosarcina contaminans</name>
    <dbReference type="NCBI Taxonomy" id="633403"/>
    <lineage>
        <taxon>Bacteria</taxon>
        <taxon>Bacillati</taxon>
        <taxon>Bacillota</taxon>
        <taxon>Bacilli</taxon>
        <taxon>Bacillales</taxon>
        <taxon>Caryophanaceae</taxon>
        <taxon>Sporosarcina</taxon>
    </lineage>
</organism>
<dbReference type="InterPro" id="IPR003594">
    <property type="entry name" value="HATPase_dom"/>
</dbReference>
<feature type="region of interest" description="Disordered" evidence="13">
    <location>
        <begin position="328"/>
        <end position="362"/>
    </location>
</feature>
<dbReference type="GO" id="GO:0016301">
    <property type="term" value="F:kinase activity"/>
    <property type="evidence" value="ECO:0007669"/>
    <property type="project" value="UniProtKB-KW"/>
</dbReference>
<keyword evidence="8 16" id="KW-0418">Kinase</keyword>